<dbReference type="AlphaFoldDB" id="A5D5R1"/>
<evidence type="ECO:0000313" key="12">
    <source>
        <dbReference type="Proteomes" id="UP000006556"/>
    </source>
</evidence>
<dbReference type="KEGG" id="pth:PTH_0235"/>
<dbReference type="NCBIfam" id="TIGR01728">
    <property type="entry name" value="SsuA_fam"/>
    <property type="match status" value="1"/>
</dbReference>
<evidence type="ECO:0000256" key="7">
    <source>
        <dbReference type="ARBA" id="ARBA00022729"/>
    </source>
</evidence>
<comment type="subcellular location">
    <subcellularLocation>
        <location evidence="2">Cell inner membrane</location>
    </subcellularLocation>
    <subcellularLocation>
        <location evidence="1">Periplasm</location>
    </subcellularLocation>
</comment>
<keyword evidence="12" id="KW-1185">Reference proteome</keyword>
<dbReference type="PANTHER" id="PTHR30024:SF47">
    <property type="entry name" value="TAURINE-BINDING PERIPLASMIC PROTEIN"/>
    <property type="match status" value="1"/>
</dbReference>
<keyword evidence="6" id="KW-0997">Cell inner membrane</keyword>
<dbReference type="HOGENOM" id="CLU_028871_10_0_9"/>
<evidence type="ECO:0000256" key="5">
    <source>
        <dbReference type="ARBA" id="ARBA00022475"/>
    </source>
</evidence>
<evidence type="ECO:0000256" key="3">
    <source>
        <dbReference type="ARBA" id="ARBA00010742"/>
    </source>
</evidence>
<dbReference type="GO" id="GO:0042597">
    <property type="term" value="C:periplasmic space"/>
    <property type="evidence" value="ECO:0007669"/>
    <property type="project" value="UniProtKB-SubCell"/>
</dbReference>
<dbReference type="PANTHER" id="PTHR30024">
    <property type="entry name" value="ALIPHATIC SULFONATES-BINDING PROTEIN-RELATED"/>
    <property type="match status" value="1"/>
</dbReference>
<comment type="similarity">
    <text evidence="3">Belongs to the bacterial solute-binding protein SsuA/TauA family.</text>
</comment>
<feature type="domain" description="Solute-binding protein family 3/N-terminal" evidence="10">
    <location>
        <begin position="38"/>
        <end position="254"/>
    </location>
</feature>
<evidence type="ECO:0000256" key="1">
    <source>
        <dbReference type="ARBA" id="ARBA00004418"/>
    </source>
</evidence>
<dbReference type="EMBL" id="AP009389">
    <property type="protein sequence ID" value="BAF58416.1"/>
    <property type="molecule type" value="Genomic_DNA"/>
</dbReference>
<dbReference type="SMART" id="SM00062">
    <property type="entry name" value="PBPb"/>
    <property type="match status" value="1"/>
</dbReference>
<evidence type="ECO:0000256" key="8">
    <source>
        <dbReference type="ARBA" id="ARBA00023136"/>
    </source>
</evidence>
<dbReference type="InterPro" id="IPR001638">
    <property type="entry name" value="Solute-binding_3/MltF_N"/>
</dbReference>
<dbReference type="SUPFAM" id="SSF53850">
    <property type="entry name" value="Periplasmic binding protein-like II"/>
    <property type="match status" value="1"/>
</dbReference>
<dbReference type="Gene3D" id="3.40.190.10">
    <property type="entry name" value="Periplasmic binding protein-like II"/>
    <property type="match status" value="2"/>
</dbReference>
<proteinExistence type="inferred from homology"/>
<dbReference type="Pfam" id="PF13379">
    <property type="entry name" value="NMT1_2"/>
    <property type="match status" value="1"/>
</dbReference>
<dbReference type="InterPro" id="IPR010067">
    <property type="entry name" value="ABC_SsuA_sub-bd"/>
</dbReference>
<keyword evidence="4" id="KW-0813">Transport</keyword>
<feature type="chain" id="PRO_5002679196" evidence="9">
    <location>
        <begin position="24"/>
        <end position="348"/>
    </location>
</feature>
<dbReference type="PROSITE" id="PS51257">
    <property type="entry name" value="PROKAR_LIPOPROTEIN"/>
    <property type="match status" value="1"/>
</dbReference>
<dbReference type="STRING" id="370438.PTH_0235"/>
<dbReference type="eggNOG" id="COG0715">
    <property type="taxonomic scope" value="Bacteria"/>
</dbReference>
<reference evidence="12" key="1">
    <citation type="journal article" date="2008" name="Genome Res.">
        <title>The genome of Pelotomaculum thermopropionicum reveals niche-associated evolution in anaerobic microbiota.</title>
        <authorList>
            <person name="Kosaka T."/>
            <person name="Kato S."/>
            <person name="Shimoyama T."/>
            <person name="Ishii S."/>
            <person name="Abe T."/>
            <person name="Watanabe K."/>
        </authorList>
    </citation>
    <scope>NUCLEOTIDE SEQUENCE [LARGE SCALE GENOMIC DNA]</scope>
    <source>
        <strain evidence="12">DSM 13744 / JCM 10971 / SI</strain>
    </source>
</reference>
<protein>
    <submittedName>
        <fullName evidence="11">ABC-type nitrate/sulfonate/bicarbonate transport system, periplasmic components</fullName>
    </submittedName>
</protein>
<evidence type="ECO:0000256" key="4">
    <source>
        <dbReference type="ARBA" id="ARBA00022448"/>
    </source>
</evidence>
<name>A5D5R1_PELTS</name>
<evidence type="ECO:0000259" key="10">
    <source>
        <dbReference type="SMART" id="SM00062"/>
    </source>
</evidence>
<dbReference type="GO" id="GO:0042626">
    <property type="term" value="F:ATPase-coupled transmembrane transporter activity"/>
    <property type="evidence" value="ECO:0007669"/>
    <property type="project" value="InterPro"/>
</dbReference>
<evidence type="ECO:0000313" key="11">
    <source>
        <dbReference type="EMBL" id="BAF58416.1"/>
    </source>
</evidence>
<dbReference type="InterPro" id="IPR044527">
    <property type="entry name" value="NrtA/CpmA_ABC-bd_dom"/>
</dbReference>
<keyword evidence="5" id="KW-1003">Cell membrane</keyword>
<dbReference type="GO" id="GO:0005886">
    <property type="term" value="C:plasma membrane"/>
    <property type="evidence" value="ECO:0007669"/>
    <property type="project" value="UniProtKB-SubCell"/>
</dbReference>
<dbReference type="Proteomes" id="UP000006556">
    <property type="component" value="Chromosome"/>
</dbReference>
<accession>A5D5R1</accession>
<keyword evidence="7 9" id="KW-0732">Signal</keyword>
<evidence type="ECO:0000256" key="6">
    <source>
        <dbReference type="ARBA" id="ARBA00022519"/>
    </source>
</evidence>
<gene>
    <name evidence="11" type="primary">TauA</name>
    <name evidence="11" type="ordered locus">PTH_0235</name>
</gene>
<dbReference type="CDD" id="cd13553">
    <property type="entry name" value="PBP2_NrtA_CpmA_like"/>
    <property type="match status" value="1"/>
</dbReference>
<evidence type="ECO:0000256" key="9">
    <source>
        <dbReference type="SAM" id="SignalP"/>
    </source>
</evidence>
<feature type="signal peptide" evidence="9">
    <location>
        <begin position="1"/>
        <end position="23"/>
    </location>
</feature>
<evidence type="ECO:0000256" key="2">
    <source>
        <dbReference type="ARBA" id="ARBA00004533"/>
    </source>
</evidence>
<sequence length="348" mass="37029">MKIKIAFKVAAVVLLAAAFLAAAAGCGNKKEEDKARPVVKVGYFPNMTHAQALVGLSDGTFQKALGDNVTIEEHTFNAGPAEIEALLAGQIDLGYIGPVPAINGFVTSKGELKIVAGAADAGVVLVARKGSNIKSVSDLNGKKVAVPQIGNTQDISLRHLLSEAGLKDAAKGGTVTIVPADNPDILTLISRGEVDAALVPEPWGSRIVKQAGASIVLDAGEVWRGGKYTTAVVIASNKFLKEHPDLVQKWLEAHVDLTERINRDKNSAKTVVNSQIEKLTKKSLPEDVLNSSFERIVVTYNPETESVREFVKLSVENGYIKGNPDIAGLFSLDLLNKVLEQKGLQPLQ</sequence>
<keyword evidence="8" id="KW-0472">Membrane</keyword>
<organism evidence="11 12">
    <name type="scientific">Pelotomaculum thermopropionicum (strain DSM 13744 / JCM 10971 / SI)</name>
    <dbReference type="NCBI Taxonomy" id="370438"/>
    <lineage>
        <taxon>Bacteria</taxon>
        <taxon>Bacillati</taxon>
        <taxon>Bacillota</taxon>
        <taxon>Clostridia</taxon>
        <taxon>Eubacteriales</taxon>
        <taxon>Desulfotomaculaceae</taxon>
        <taxon>Pelotomaculum</taxon>
    </lineage>
</organism>